<comment type="similarity">
    <text evidence="1">Belongs to the glycosyl hydrolase 1 family.</text>
</comment>
<gene>
    <name evidence="2" type="ORF">DKL58_01875</name>
</gene>
<dbReference type="PANTHER" id="PTHR10353">
    <property type="entry name" value="GLYCOSYL HYDROLASE"/>
    <property type="match status" value="1"/>
</dbReference>
<evidence type="ECO:0000313" key="2">
    <source>
        <dbReference type="EMBL" id="AWM74816.1"/>
    </source>
</evidence>
<protein>
    <submittedName>
        <fullName evidence="2">6-phospho-beta-glucosidase</fullName>
    </submittedName>
</protein>
<sequence length="459" mass="52864">MNKNFLWGASSSSFQSEGMWKKAGQGPSVIEIEQHGNLQSFQIGVDFYHHYKNDIKLMKEAGLKAFRFSISWSRVFPTGTGKPNAVGVNFYRNLINELAKAKIEPIVTIYHFDYPLALVKKYGGWISRKSIADYLYYCNFLFKEFGNTVKYWVTINEQDHIVKIPQRLGFKHGGFKEHMQDCYQANHYMSIASSLAIKLCHTILPKAKIGPAVSYQPYYPATEKTQDIEAAKTANLLTQKYILDLQCKATYSKKFQNYLKEKSIHLKLKPDDFKCLKEGKPDFIGINYYSSNIVKFLPSESNKGEIEGKPIPKKEYGLYAIQNDPTLPTTKWGWTIDPKGLRIALEQIYQQYHLPILITENGYGDEDKFLGGNITDSSRIKYLKDHINELIKAINENIPVMGYCIWSFTDVISGHNGSDKRYGLIYVDKNMNRIPKQSFNFYKNIIRRLNGDVTHEHQN</sequence>
<dbReference type="EMBL" id="CP029477">
    <property type="protein sequence ID" value="AWM74816.1"/>
    <property type="molecule type" value="Genomic_DNA"/>
</dbReference>
<dbReference type="RefSeq" id="WP_109585900.1">
    <property type="nucleotide sequence ID" value="NZ_CP029477.1"/>
</dbReference>
<proteinExistence type="inferred from homology"/>
<reference evidence="2 3" key="1">
    <citation type="submission" date="2018-05" db="EMBL/GenBank/DDBJ databases">
        <title>Reference genomes for bee gut microbiota database.</title>
        <authorList>
            <person name="Ellegaard K.M."/>
        </authorList>
    </citation>
    <scope>NUCLEOTIDE SEQUENCE [LARGE SCALE GENOMIC DNA]</scope>
    <source>
        <strain evidence="2 3">ESL0186</strain>
    </source>
</reference>
<dbReference type="Pfam" id="PF00232">
    <property type="entry name" value="Glyco_hydro_1"/>
    <property type="match status" value="1"/>
</dbReference>
<dbReference type="Gene3D" id="3.20.20.80">
    <property type="entry name" value="Glycosidases"/>
    <property type="match status" value="1"/>
</dbReference>
<keyword evidence="3" id="KW-1185">Reference proteome</keyword>
<evidence type="ECO:0000313" key="3">
    <source>
        <dbReference type="Proteomes" id="UP000246036"/>
    </source>
</evidence>
<dbReference type="PRINTS" id="PR00131">
    <property type="entry name" value="GLHYDRLASE1"/>
</dbReference>
<dbReference type="PANTHER" id="PTHR10353:SF136">
    <property type="entry name" value="ARYL-PHOSPHO-BETA-D-GLUCOSIDASE BGLC"/>
    <property type="match status" value="1"/>
</dbReference>
<organism evidence="2 3">
    <name type="scientific">Lactobacillus kullabergensis</name>
    <dbReference type="NCBI Taxonomy" id="1218493"/>
    <lineage>
        <taxon>Bacteria</taxon>
        <taxon>Bacillati</taxon>
        <taxon>Bacillota</taxon>
        <taxon>Bacilli</taxon>
        <taxon>Lactobacillales</taxon>
        <taxon>Lactobacillaceae</taxon>
        <taxon>Lactobacillus</taxon>
    </lineage>
</organism>
<evidence type="ECO:0000256" key="1">
    <source>
        <dbReference type="RuleBase" id="RU003690"/>
    </source>
</evidence>
<name>A0ABN5LBU2_9LACO</name>
<dbReference type="SUPFAM" id="SSF51445">
    <property type="entry name" value="(Trans)glycosidases"/>
    <property type="match status" value="1"/>
</dbReference>
<dbReference type="InterPro" id="IPR017853">
    <property type="entry name" value="GH"/>
</dbReference>
<accession>A0ABN5LBU2</accession>
<dbReference type="Proteomes" id="UP000246036">
    <property type="component" value="Chromosome"/>
</dbReference>
<dbReference type="InterPro" id="IPR001360">
    <property type="entry name" value="Glyco_hydro_1"/>
</dbReference>